<organism evidence="2 3">
    <name type="scientific">Paracraurococcus ruber</name>
    <dbReference type="NCBI Taxonomy" id="77675"/>
    <lineage>
        <taxon>Bacteria</taxon>
        <taxon>Pseudomonadati</taxon>
        <taxon>Pseudomonadota</taxon>
        <taxon>Alphaproteobacteria</taxon>
        <taxon>Acetobacterales</taxon>
        <taxon>Roseomonadaceae</taxon>
        <taxon>Paracraurococcus</taxon>
    </lineage>
</organism>
<dbReference type="Proteomes" id="UP000697995">
    <property type="component" value="Unassembled WGS sequence"/>
</dbReference>
<comment type="caution">
    <text evidence="2">The sequence shown here is derived from an EMBL/GenBank/DDBJ whole genome shotgun (WGS) entry which is preliminary data.</text>
</comment>
<proteinExistence type="predicted"/>
<evidence type="ECO:0000313" key="3">
    <source>
        <dbReference type="Proteomes" id="UP000697995"/>
    </source>
</evidence>
<feature type="region of interest" description="Disordered" evidence="1">
    <location>
        <begin position="1"/>
        <end position="60"/>
    </location>
</feature>
<keyword evidence="3" id="KW-1185">Reference proteome</keyword>
<dbReference type="RefSeq" id="WP_133222620.1">
    <property type="nucleotide sequence ID" value="NZ_NRSG01000277.1"/>
</dbReference>
<name>A0ABS1D5B7_9PROT</name>
<accession>A0ABS1D5B7</accession>
<protein>
    <submittedName>
        <fullName evidence="2">Uncharacterized protein</fullName>
    </submittedName>
</protein>
<reference evidence="2 3" key="1">
    <citation type="journal article" date="2020" name="Microorganisms">
        <title>Osmotic Adaptation and Compatible Solute Biosynthesis of Phototrophic Bacteria as Revealed from Genome Analyses.</title>
        <authorList>
            <person name="Imhoff J.F."/>
            <person name="Rahn T."/>
            <person name="Kunzel S."/>
            <person name="Keller A."/>
            <person name="Neulinger S.C."/>
        </authorList>
    </citation>
    <scope>NUCLEOTIDE SEQUENCE [LARGE SCALE GENOMIC DNA]</scope>
    <source>
        <strain evidence="2 3">DSM 15382</strain>
    </source>
</reference>
<gene>
    <name evidence="2" type="ORF">CKO45_24000</name>
</gene>
<evidence type="ECO:0000256" key="1">
    <source>
        <dbReference type="SAM" id="MobiDB-lite"/>
    </source>
</evidence>
<sequence length="60" mass="6059">MPAENDRGAGSITGNHPGKQPEPGPAPVGPAVHAPPQQPVEEPDMPAKAPPGPATHQGER</sequence>
<dbReference type="EMBL" id="NRSG01000277">
    <property type="protein sequence ID" value="MBK1661277.1"/>
    <property type="molecule type" value="Genomic_DNA"/>
</dbReference>
<evidence type="ECO:0000313" key="2">
    <source>
        <dbReference type="EMBL" id="MBK1661277.1"/>
    </source>
</evidence>